<accession>A0ABY7D8D1</accession>
<feature type="region of interest" description="Disordered" evidence="1">
    <location>
        <begin position="74"/>
        <end position="110"/>
    </location>
</feature>
<feature type="compositionally biased region" description="Low complexity" evidence="1">
    <location>
        <begin position="89"/>
        <end position="105"/>
    </location>
</feature>
<dbReference type="GeneID" id="77805636"/>
<keyword evidence="3" id="KW-1185">Reference proteome</keyword>
<dbReference type="RefSeq" id="XP_053028720.1">
    <property type="nucleotide sequence ID" value="XM_053164741.1"/>
</dbReference>
<reference evidence="2" key="1">
    <citation type="submission" date="2022-10" db="EMBL/GenBank/DDBJ databases">
        <title>Puccinia triticina Genome sequencing and assembly.</title>
        <authorList>
            <person name="Li C."/>
        </authorList>
    </citation>
    <scope>NUCLEOTIDE SEQUENCE</scope>
    <source>
        <strain evidence="2">Pt15</strain>
    </source>
</reference>
<name>A0ABY7D8D1_9BASI</name>
<protein>
    <recommendedName>
        <fullName evidence="4">DOMON domain-containing protein</fullName>
    </recommendedName>
</protein>
<evidence type="ECO:0000256" key="1">
    <source>
        <dbReference type="SAM" id="MobiDB-lite"/>
    </source>
</evidence>
<organism evidence="2 3">
    <name type="scientific">Puccinia triticina</name>
    <dbReference type="NCBI Taxonomy" id="208348"/>
    <lineage>
        <taxon>Eukaryota</taxon>
        <taxon>Fungi</taxon>
        <taxon>Dikarya</taxon>
        <taxon>Basidiomycota</taxon>
        <taxon>Pucciniomycotina</taxon>
        <taxon>Pucciniomycetes</taxon>
        <taxon>Pucciniales</taxon>
        <taxon>Pucciniaceae</taxon>
        <taxon>Puccinia</taxon>
    </lineage>
</organism>
<evidence type="ECO:0008006" key="4">
    <source>
        <dbReference type="Google" id="ProtNLM"/>
    </source>
</evidence>
<sequence>MHRTISQPVDVTDLPAEPTFTVRIYSEVKSKAIWLGFAVGPTWEDSPGAWGHALAIKVAPAGAQVRAPRIPAFRGPRPSAWGHRPAAPPAEATAPPAPASTNRARPPSRPTYPIAGSVPSALPCRHLRFSNAGQSFTSSLIRGIVFPLDQSAHDFGLKAAYSFSHLINPHIGA</sequence>
<evidence type="ECO:0000313" key="2">
    <source>
        <dbReference type="EMBL" id="WAQ93165.1"/>
    </source>
</evidence>
<gene>
    <name evidence="2" type="ORF">PtA15_18A223</name>
</gene>
<dbReference type="EMBL" id="CP110438">
    <property type="protein sequence ID" value="WAQ93165.1"/>
    <property type="molecule type" value="Genomic_DNA"/>
</dbReference>
<evidence type="ECO:0000313" key="3">
    <source>
        <dbReference type="Proteomes" id="UP001164743"/>
    </source>
</evidence>
<proteinExistence type="predicted"/>
<dbReference type="Proteomes" id="UP001164743">
    <property type="component" value="Chromosome 18A"/>
</dbReference>